<dbReference type="EMBL" id="JACCFY010000001">
    <property type="protein sequence ID" value="NYJ76913.1"/>
    <property type="molecule type" value="Genomic_DNA"/>
</dbReference>
<keyword evidence="5" id="KW-1185">Reference proteome</keyword>
<protein>
    <recommendedName>
        <fullName evidence="2">3-dehydroshikimate dehydratase</fullName>
        <shortName evidence="2">DSD</shortName>
        <ecNumber evidence="2">4.2.1.118</ecNumber>
    </recommendedName>
</protein>
<dbReference type="InterPro" id="IPR050312">
    <property type="entry name" value="IolE/XylAMocC-like"/>
</dbReference>
<dbReference type="SUPFAM" id="SSF51658">
    <property type="entry name" value="Xylose isomerase-like"/>
    <property type="match status" value="1"/>
</dbReference>
<name>A0A7Z0GJI7_9MICC</name>
<keyword evidence="1" id="KW-0119">Carbohydrate metabolism</keyword>
<dbReference type="GO" id="GO:0046279">
    <property type="term" value="P:3,4-dihydroxybenzoate biosynthetic process"/>
    <property type="evidence" value="ECO:0007669"/>
    <property type="project" value="UniProtKB-UniRule"/>
</dbReference>
<feature type="binding site" evidence="2">
    <location>
        <position position="420"/>
    </location>
    <ligand>
        <name>Mg(2+)</name>
        <dbReference type="ChEBI" id="CHEBI:18420"/>
    </ligand>
</feature>
<accession>A0A7Z0GJI7</accession>
<evidence type="ECO:0000313" key="5">
    <source>
        <dbReference type="Proteomes" id="UP000535437"/>
    </source>
</evidence>
<feature type="domain" description="VOC" evidence="3">
    <location>
        <begin position="417"/>
        <end position="555"/>
    </location>
</feature>
<dbReference type="Pfam" id="PF01261">
    <property type="entry name" value="AP_endonuc_2"/>
    <property type="match status" value="1"/>
</dbReference>
<sequence length="590" mass="64999">MVTSIASVCLSGGLTDKIHACAAAGFDGIEIMDSDLTVAHESPEEIRALCERLGLRIDMLQPFRDAEGVDEDLFADTLRRAREKFRTAQRLGTDLILVCSNAATATVDDDAVTARQLGELADLAAEHGIRLAYEALAWGRFVNDYRHAWRLVQLADRPNLGTCLDSFHILSRGHDPAAIEEIDGEKIFFLQLADAPDLNMDVLSWSRHHRLFPGEGSFDLVTFLTHVLRAGYTGPLSLEVFNDTFRQTDTGRTAAHARRSLTWLADRVATTDSHDDRRIPEAQCPHAVDFVEISGADLSTADHMLEQLGFTFRGSHHRKPVRLWTLGTARLVLDEQDKHETPHLSGIGLSVDDSDRASARAEALGAPPAFRRTHTGDHELRAVASPDGTQVYWNDQPAETWTEEFTGGDDGDSSGAVVDHINLSYPWQDFDEAVLFSTSVLGLDAQASSEVPGPRGLVRSQVMRSPDGVVRVPLNLAPPTAPTPPRHVAISCQDVIGVAERARARGLQFLAVPANYYDDLAARFALDTAFVDRLRRLDLLYDRDDDGEFIHFYTPTLGDVFLELVERRGHYDGYGAPNAPVRLAAQRPAS</sequence>
<dbReference type="InterPro" id="IPR004360">
    <property type="entry name" value="Glyas_Fos-R_dOase_dom"/>
</dbReference>
<dbReference type="RefSeq" id="WP_179540466.1">
    <property type="nucleotide sequence ID" value="NZ_BAAALL010000010.1"/>
</dbReference>
<dbReference type="GO" id="GO:0046872">
    <property type="term" value="F:metal ion binding"/>
    <property type="evidence" value="ECO:0007669"/>
    <property type="project" value="UniProtKB-UniRule"/>
</dbReference>
<dbReference type="InterPro" id="IPR013022">
    <property type="entry name" value="Xyl_isomerase-like_TIM-brl"/>
</dbReference>
<dbReference type="GO" id="GO:0046565">
    <property type="term" value="F:3-dehydroshikimate dehydratase activity"/>
    <property type="evidence" value="ECO:0007669"/>
    <property type="project" value="UniProtKB-UniRule"/>
</dbReference>
<dbReference type="InterPro" id="IPR043700">
    <property type="entry name" value="DSD"/>
</dbReference>
<feature type="binding site" evidence="2">
    <location>
        <position position="165"/>
    </location>
    <ligand>
        <name>a divalent metal cation</name>
        <dbReference type="ChEBI" id="CHEBI:60240"/>
        <note>catalytic</note>
    </ligand>
</feature>
<dbReference type="HAMAP" id="MF_02238">
    <property type="entry name" value="DSD"/>
    <property type="match status" value="1"/>
</dbReference>
<organism evidence="4 5">
    <name type="scientific">Nesterenkonia xinjiangensis</name>
    <dbReference type="NCBI Taxonomy" id="225327"/>
    <lineage>
        <taxon>Bacteria</taxon>
        <taxon>Bacillati</taxon>
        <taxon>Actinomycetota</taxon>
        <taxon>Actinomycetes</taxon>
        <taxon>Micrococcales</taxon>
        <taxon>Micrococcaceae</taxon>
        <taxon>Nesterenkonia</taxon>
    </lineage>
</organism>
<dbReference type="InterPro" id="IPR036237">
    <property type="entry name" value="Xyl_isomerase-like_sf"/>
</dbReference>
<evidence type="ECO:0000256" key="1">
    <source>
        <dbReference type="ARBA" id="ARBA00023277"/>
    </source>
</evidence>
<dbReference type="InterPro" id="IPR029068">
    <property type="entry name" value="Glyas_Bleomycin-R_OHBP_Dase"/>
</dbReference>
<dbReference type="EC" id="4.2.1.118" evidence="2"/>
<dbReference type="Proteomes" id="UP000535437">
    <property type="component" value="Unassembled WGS sequence"/>
</dbReference>
<gene>
    <name evidence="4" type="ORF">HNR09_000324</name>
</gene>
<dbReference type="Pfam" id="PF00903">
    <property type="entry name" value="Glyoxalase"/>
    <property type="match status" value="1"/>
</dbReference>
<feature type="binding site" evidence="2">
    <location>
        <position position="563"/>
    </location>
    <ligand>
        <name>Mg(2+)</name>
        <dbReference type="ChEBI" id="CHEBI:18420"/>
    </ligand>
</feature>
<feature type="domain" description="VOC" evidence="3">
    <location>
        <begin position="287"/>
        <end position="396"/>
    </location>
</feature>
<evidence type="ECO:0000259" key="3">
    <source>
        <dbReference type="PROSITE" id="PS51819"/>
    </source>
</evidence>
<feature type="binding site" evidence="2">
    <location>
        <position position="239"/>
    </location>
    <ligand>
        <name>a divalent metal cation</name>
        <dbReference type="ChEBI" id="CHEBI:60240"/>
        <note>catalytic</note>
    </ligand>
</feature>
<comment type="similarity">
    <text evidence="2">Belongs to the bacterial two-domain DSD family.</text>
</comment>
<comment type="catalytic activity">
    <reaction evidence="2">
        <text>3-dehydroshikimate = 3,4-dihydroxybenzoate + H2O</text>
        <dbReference type="Rhea" id="RHEA:24848"/>
        <dbReference type="ChEBI" id="CHEBI:15377"/>
        <dbReference type="ChEBI" id="CHEBI:16630"/>
        <dbReference type="ChEBI" id="CHEBI:36241"/>
        <dbReference type="EC" id="4.2.1.118"/>
    </reaction>
</comment>
<keyword evidence="4" id="KW-0223">Dioxygenase</keyword>
<dbReference type="AlphaFoldDB" id="A0A7Z0GJI7"/>
<comment type="caution">
    <text evidence="4">The sequence shown here is derived from an EMBL/GenBank/DDBJ whole genome shotgun (WGS) entry which is preliminary data.</text>
</comment>
<keyword evidence="4" id="KW-0670">Pyruvate</keyword>
<dbReference type="PANTHER" id="PTHR12110">
    <property type="entry name" value="HYDROXYPYRUVATE ISOMERASE"/>
    <property type="match status" value="1"/>
</dbReference>
<evidence type="ECO:0000313" key="4">
    <source>
        <dbReference type="EMBL" id="NYJ76913.1"/>
    </source>
</evidence>
<dbReference type="PROSITE" id="PS51819">
    <property type="entry name" value="VOC"/>
    <property type="match status" value="2"/>
</dbReference>
<dbReference type="PANTHER" id="PTHR12110:SF21">
    <property type="entry name" value="XYLOSE ISOMERASE-LIKE TIM BARREL DOMAIN-CONTAINING PROTEIN"/>
    <property type="match status" value="1"/>
</dbReference>
<keyword evidence="4" id="KW-0560">Oxidoreductase</keyword>
<dbReference type="SUPFAM" id="SSF54593">
    <property type="entry name" value="Glyoxalase/Bleomycin resistance protein/Dihydroxybiphenyl dioxygenase"/>
    <property type="match status" value="1"/>
</dbReference>
<comment type="function">
    <text evidence="2">Catalyzes the conversion of 3-dehydroshikimate to protocatechuate (3,4-dihydroxybenzoate), a common intermediate of quinate and shikimate degradation pathways.</text>
</comment>
<feature type="binding site" evidence="2">
    <location>
        <position position="134"/>
    </location>
    <ligand>
        <name>a divalent metal cation</name>
        <dbReference type="ChEBI" id="CHEBI:60240"/>
        <note>catalytic</note>
    </ligand>
</feature>
<feature type="binding site" evidence="2">
    <location>
        <position position="191"/>
    </location>
    <ligand>
        <name>a divalent metal cation</name>
        <dbReference type="ChEBI" id="CHEBI:60240"/>
        <note>catalytic</note>
    </ligand>
</feature>
<dbReference type="InterPro" id="IPR037523">
    <property type="entry name" value="VOC_core"/>
</dbReference>
<comment type="pathway">
    <text evidence="2">Aromatic compound metabolism; 3,4-dihydroxybenzoate biosynthesis.</text>
</comment>
<dbReference type="GO" id="GO:0051213">
    <property type="term" value="F:dioxygenase activity"/>
    <property type="evidence" value="ECO:0007669"/>
    <property type="project" value="UniProtKB-KW"/>
</dbReference>
<dbReference type="Gene3D" id="3.20.20.150">
    <property type="entry name" value="Divalent-metal-dependent TIM barrel enzymes"/>
    <property type="match status" value="1"/>
</dbReference>
<dbReference type="Gene3D" id="3.10.180.10">
    <property type="entry name" value="2,3-Dihydroxybiphenyl 1,2-Dioxygenase, domain 1"/>
    <property type="match status" value="2"/>
</dbReference>
<comment type="cofactor">
    <cofactor evidence="2">
        <name>a divalent metal cation</name>
        <dbReference type="ChEBI" id="CHEBI:60240"/>
    </cofactor>
</comment>
<keyword evidence="2" id="KW-0456">Lyase</keyword>
<evidence type="ECO:0000256" key="2">
    <source>
        <dbReference type="HAMAP-Rule" id="MF_02238"/>
    </source>
</evidence>
<feature type="binding site" evidence="2">
    <location>
        <position position="487"/>
    </location>
    <ligand>
        <name>Mg(2+)</name>
        <dbReference type="ChEBI" id="CHEBI:18420"/>
    </ligand>
</feature>
<dbReference type="UniPathway" id="UPA00088"/>
<proteinExistence type="inferred from homology"/>
<reference evidence="4 5" key="1">
    <citation type="submission" date="2020-07" db="EMBL/GenBank/DDBJ databases">
        <title>Sequencing the genomes of 1000 actinobacteria strains.</title>
        <authorList>
            <person name="Klenk H.-P."/>
        </authorList>
    </citation>
    <scope>NUCLEOTIDE SEQUENCE [LARGE SCALE GENOMIC DNA]</scope>
    <source>
        <strain evidence="4 5">DSM 15475</strain>
    </source>
</reference>
<keyword evidence="2" id="KW-0479">Metal-binding</keyword>